<comment type="caution">
    <text evidence="2">The sequence shown here is derived from an EMBL/GenBank/DDBJ whole genome shotgun (WGS) entry which is preliminary data.</text>
</comment>
<organism evidence="2 3">
    <name type="scientific">Virgisporangium aurantiacum</name>
    <dbReference type="NCBI Taxonomy" id="175570"/>
    <lineage>
        <taxon>Bacteria</taxon>
        <taxon>Bacillati</taxon>
        <taxon>Actinomycetota</taxon>
        <taxon>Actinomycetes</taxon>
        <taxon>Micromonosporales</taxon>
        <taxon>Micromonosporaceae</taxon>
        <taxon>Virgisporangium</taxon>
    </lineage>
</organism>
<name>A0A8J4E5K7_9ACTN</name>
<dbReference type="Proteomes" id="UP000612585">
    <property type="component" value="Unassembled WGS sequence"/>
</dbReference>
<evidence type="ECO:0000313" key="2">
    <source>
        <dbReference type="EMBL" id="GIJ62411.1"/>
    </source>
</evidence>
<dbReference type="AlphaFoldDB" id="A0A8J4E5K7"/>
<accession>A0A8J4E5K7</accession>
<feature type="region of interest" description="Disordered" evidence="1">
    <location>
        <begin position="31"/>
        <end position="58"/>
    </location>
</feature>
<proteinExistence type="predicted"/>
<protein>
    <submittedName>
        <fullName evidence="2">Uncharacterized protein</fullName>
    </submittedName>
</protein>
<evidence type="ECO:0000256" key="1">
    <source>
        <dbReference type="SAM" id="MobiDB-lite"/>
    </source>
</evidence>
<dbReference type="PROSITE" id="PS51257">
    <property type="entry name" value="PROKAR_LIPOPROTEIN"/>
    <property type="match status" value="1"/>
</dbReference>
<sequence length="190" mass="19607">MLTGTPRQWEVGGWASSAVIVGLVVLSGCGSPRQSQPPASPPVSLAPAVSSTPDPNASAADSALAAYASMWKAYIDAGRTTDPQDDEIVARYADGDALKALRAGLEGSRRDGLVFKGAVTTNPKVAKQTLEAVDVLDCLDTTASTRVKATPGGTPFTDTPGGRRQVTATVKNVGGTWKVISFVPYEVGTC</sequence>
<keyword evidence="3" id="KW-1185">Reference proteome</keyword>
<dbReference type="EMBL" id="BOPG01000077">
    <property type="protein sequence ID" value="GIJ62411.1"/>
    <property type="molecule type" value="Genomic_DNA"/>
</dbReference>
<reference evidence="2" key="1">
    <citation type="submission" date="2021-01" db="EMBL/GenBank/DDBJ databases">
        <title>Whole genome shotgun sequence of Virgisporangium aurantiacum NBRC 16421.</title>
        <authorList>
            <person name="Komaki H."/>
            <person name="Tamura T."/>
        </authorList>
    </citation>
    <scope>NUCLEOTIDE SEQUENCE</scope>
    <source>
        <strain evidence="2">NBRC 16421</strain>
    </source>
</reference>
<dbReference type="RefSeq" id="WP_204008028.1">
    <property type="nucleotide sequence ID" value="NZ_BOPG01000077.1"/>
</dbReference>
<evidence type="ECO:0000313" key="3">
    <source>
        <dbReference type="Proteomes" id="UP000612585"/>
    </source>
</evidence>
<gene>
    <name evidence="2" type="ORF">Vau01_099270</name>
</gene>